<dbReference type="Gene3D" id="2.40.160.20">
    <property type="match status" value="1"/>
</dbReference>
<reference evidence="3 4" key="1">
    <citation type="submission" date="2017-08" db="EMBL/GenBank/DDBJ databases">
        <title>Infants hospitalized years apart are colonized by the same room-sourced microbial strains.</title>
        <authorList>
            <person name="Brooks B."/>
            <person name="Olm M.R."/>
            <person name="Firek B.A."/>
            <person name="Baker R."/>
            <person name="Thomas B.C."/>
            <person name="Morowitz M.J."/>
            <person name="Banfield J.F."/>
        </authorList>
    </citation>
    <scope>NUCLEOTIDE SEQUENCE [LARGE SCALE GENOMIC DNA]</scope>
    <source>
        <strain evidence="3">S2_005_001_R1_22</strain>
    </source>
</reference>
<evidence type="ECO:0008006" key="5">
    <source>
        <dbReference type="Google" id="ProtNLM"/>
    </source>
</evidence>
<dbReference type="GO" id="GO:0019867">
    <property type="term" value="C:outer membrane"/>
    <property type="evidence" value="ECO:0007669"/>
    <property type="project" value="InterPro"/>
</dbReference>
<name>A0A2W5P534_9SPHN</name>
<gene>
    <name evidence="3" type="ORF">DI544_07955</name>
</gene>
<comment type="caution">
    <text evidence="3">The sequence shown here is derived from an EMBL/GenBank/DDBJ whole genome shotgun (WGS) entry which is preliminary data.</text>
</comment>
<dbReference type="PANTHER" id="PTHR36920">
    <property type="match status" value="1"/>
</dbReference>
<dbReference type="GO" id="GO:0055085">
    <property type="term" value="P:transmembrane transport"/>
    <property type="evidence" value="ECO:0007669"/>
    <property type="project" value="TreeGrafter"/>
</dbReference>
<evidence type="ECO:0000313" key="3">
    <source>
        <dbReference type="EMBL" id="PZQ60856.1"/>
    </source>
</evidence>
<feature type="signal peptide" evidence="2">
    <location>
        <begin position="1"/>
        <end position="25"/>
    </location>
</feature>
<dbReference type="Pfam" id="PF03922">
    <property type="entry name" value="OmpW"/>
    <property type="match status" value="1"/>
</dbReference>
<organism evidence="3 4">
    <name type="scientific">Sphingomonas taxi</name>
    <dbReference type="NCBI Taxonomy" id="1549858"/>
    <lineage>
        <taxon>Bacteria</taxon>
        <taxon>Pseudomonadati</taxon>
        <taxon>Pseudomonadota</taxon>
        <taxon>Alphaproteobacteria</taxon>
        <taxon>Sphingomonadales</taxon>
        <taxon>Sphingomonadaceae</taxon>
        <taxon>Sphingomonas</taxon>
    </lineage>
</organism>
<proteinExistence type="inferred from homology"/>
<dbReference type="InterPro" id="IPR005618">
    <property type="entry name" value="OMPW"/>
</dbReference>
<dbReference type="PANTHER" id="PTHR36920:SF1">
    <property type="entry name" value="OUTER MEMBRANE PROTEIN W"/>
    <property type="match status" value="1"/>
</dbReference>
<dbReference type="SUPFAM" id="SSF56925">
    <property type="entry name" value="OMPA-like"/>
    <property type="match status" value="1"/>
</dbReference>
<protein>
    <recommendedName>
        <fullName evidence="5">OmpW family protein</fullName>
    </recommendedName>
</protein>
<keyword evidence="2" id="KW-0732">Signal</keyword>
<sequence>MKPILFFSVAAAALSLAVVASPAAAQGGPDDRTGATDRTGIAAGDVLLRVRTIMVAPNERSGSVLPAFPGEKVSVDNSFMPEIDATYMATDHIGFELIASTTRHHADGRTGTTGAIGRLASTWVLPPTLTAQYHFAPASHVRPYVGAGLNYTIFWNEKASSGLEQAVGPTRVHMTDSFGWAAQAGIDVDLTRKVFLNLDVKYIDIDTTTRLRTTAAGTQQVRLHLDPLVFGVGLGLRL</sequence>
<dbReference type="InterPro" id="IPR011250">
    <property type="entry name" value="OMP/PagP_B-barrel"/>
</dbReference>
<evidence type="ECO:0000313" key="4">
    <source>
        <dbReference type="Proteomes" id="UP000249229"/>
    </source>
</evidence>
<dbReference type="EMBL" id="QFQI01000004">
    <property type="protein sequence ID" value="PZQ60856.1"/>
    <property type="molecule type" value="Genomic_DNA"/>
</dbReference>
<dbReference type="AlphaFoldDB" id="A0A2W5P534"/>
<feature type="chain" id="PRO_5015844510" description="OmpW family protein" evidence="2">
    <location>
        <begin position="26"/>
        <end position="238"/>
    </location>
</feature>
<dbReference type="Proteomes" id="UP000249229">
    <property type="component" value="Unassembled WGS sequence"/>
</dbReference>
<accession>A0A2W5P534</accession>
<evidence type="ECO:0000256" key="1">
    <source>
        <dbReference type="ARBA" id="ARBA00009330"/>
    </source>
</evidence>
<comment type="similarity">
    <text evidence="1">Belongs to the OmpW/AlkL family.</text>
</comment>
<evidence type="ECO:0000256" key="2">
    <source>
        <dbReference type="SAM" id="SignalP"/>
    </source>
</evidence>